<comment type="caution">
    <text evidence="13">The sequence shown here is derived from an EMBL/GenBank/DDBJ whole genome shotgun (WGS) entry which is preliminary data.</text>
</comment>
<evidence type="ECO:0000256" key="6">
    <source>
        <dbReference type="ARBA" id="ARBA00022690"/>
    </source>
</evidence>
<feature type="region of interest" description="Disordered" evidence="12">
    <location>
        <begin position="287"/>
        <end position="420"/>
    </location>
</feature>
<evidence type="ECO:0000313" key="13">
    <source>
        <dbReference type="EMBL" id="KAF5893986.1"/>
    </source>
</evidence>
<keyword evidence="6" id="KW-0646">Protease inhibitor</keyword>
<dbReference type="InterPro" id="IPR001259">
    <property type="entry name" value="Prot_inh_calpain"/>
</dbReference>
<dbReference type="EMBL" id="QNUK01000400">
    <property type="protein sequence ID" value="KAF5893986.1"/>
    <property type="molecule type" value="Genomic_DNA"/>
</dbReference>
<dbReference type="GO" id="GO:0010859">
    <property type="term" value="F:calcium-dependent cysteine-type endopeptidase inhibitor activity"/>
    <property type="evidence" value="ECO:0007669"/>
    <property type="project" value="TreeGrafter"/>
</dbReference>
<organism evidence="13 14">
    <name type="scientific">Clarias magur</name>
    <name type="common">Asian catfish</name>
    <name type="synonym">Macropteronotus magur</name>
    <dbReference type="NCBI Taxonomy" id="1594786"/>
    <lineage>
        <taxon>Eukaryota</taxon>
        <taxon>Metazoa</taxon>
        <taxon>Chordata</taxon>
        <taxon>Craniata</taxon>
        <taxon>Vertebrata</taxon>
        <taxon>Euteleostomi</taxon>
        <taxon>Actinopterygii</taxon>
        <taxon>Neopterygii</taxon>
        <taxon>Teleostei</taxon>
        <taxon>Ostariophysi</taxon>
        <taxon>Siluriformes</taxon>
        <taxon>Clariidae</taxon>
        <taxon>Clarias</taxon>
    </lineage>
</organism>
<dbReference type="AlphaFoldDB" id="A0A8J4WX21"/>
<reference evidence="13" key="1">
    <citation type="submission" date="2020-07" db="EMBL/GenBank/DDBJ databases">
        <title>Clarias magur genome sequencing, assembly and annotation.</title>
        <authorList>
            <person name="Kushwaha B."/>
            <person name="Kumar R."/>
            <person name="Das P."/>
            <person name="Joshi C.G."/>
            <person name="Kumar D."/>
            <person name="Nagpure N.S."/>
            <person name="Pandey M."/>
            <person name="Agarwal S."/>
            <person name="Srivastava S."/>
            <person name="Singh M."/>
            <person name="Sahoo L."/>
            <person name="Jayasankar P."/>
            <person name="Meher P.K."/>
            <person name="Koringa P.G."/>
            <person name="Iquebal M.A."/>
            <person name="Das S.P."/>
            <person name="Bit A."/>
            <person name="Patnaik S."/>
            <person name="Patel N."/>
            <person name="Shah T.M."/>
            <person name="Hinsu A."/>
            <person name="Jena J.K."/>
        </authorList>
    </citation>
    <scope>NUCLEOTIDE SEQUENCE</scope>
    <source>
        <strain evidence="13">CIFAMagur01</strain>
        <tissue evidence="13">Testis</tissue>
    </source>
</reference>
<accession>A0A8J4WX21</accession>
<evidence type="ECO:0000256" key="10">
    <source>
        <dbReference type="ARBA" id="ARBA00022990"/>
    </source>
</evidence>
<evidence type="ECO:0000256" key="9">
    <source>
        <dbReference type="ARBA" id="ARBA00022843"/>
    </source>
</evidence>
<feature type="compositionally biased region" description="Basic and acidic residues" evidence="12">
    <location>
        <begin position="119"/>
        <end position="130"/>
    </location>
</feature>
<evidence type="ECO:0000256" key="11">
    <source>
        <dbReference type="ARBA" id="ARBA00033013"/>
    </source>
</evidence>
<evidence type="ECO:0000256" key="1">
    <source>
        <dbReference type="ARBA" id="ARBA00002637"/>
    </source>
</evidence>
<sequence length="420" mass="44232">MSQPKQPASTPSVSASTVKPAQHEVKSEVSAKASTPEKKTASVQPEKPKEVSKPISSDEALESLSAGFVSSPPPAASKPEVKHETVAAAATQKSFSPVPPAQKKQDASVPVNLSPAPPADKKPRVEKPAKDTGTQDVKPKSEVIKASAAKPKAEPMSPDPFDALAGTLPEDKPAPEPRKLKPEELVDEKKQKSEKGVRVGEREDTLPPEYRFKGDKDAKPIPPSPKEPPMDSADALDFLDFTDATAAPAVHSAPAPPKAQAKQPQVEDLSALEALESDFVAPAHAKKVCSGAPTVPTPAAKSTPSTSDQGDMSLDALDALGDTLPEAKAVPESPKLRPEDIISEPKLESEKGVRVGERDDTIPPEYRFPKDDPKSQAPPPKKEPSLDTTEALDLLSGDFTSSSTAPQVQSQIPPSAPPTT</sequence>
<name>A0A8J4WX21_CLAMG</name>
<feature type="compositionally biased region" description="Polar residues" evidence="12">
    <location>
        <begin position="1"/>
        <end position="19"/>
    </location>
</feature>
<dbReference type="Proteomes" id="UP000727407">
    <property type="component" value="Unassembled WGS sequence"/>
</dbReference>
<feature type="compositionally biased region" description="Polar residues" evidence="12">
    <location>
        <begin position="398"/>
        <end position="413"/>
    </location>
</feature>
<comment type="similarity">
    <text evidence="2">Belongs to the protease inhibitor I27 (calpastatin) family.</text>
</comment>
<dbReference type="Pfam" id="PF00748">
    <property type="entry name" value="Calpain_inhib"/>
    <property type="match status" value="2"/>
</dbReference>
<dbReference type="InterPro" id="IPR026998">
    <property type="entry name" value="Calpastatin"/>
</dbReference>
<evidence type="ECO:0000256" key="8">
    <source>
        <dbReference type="ARBA" id="ARBA00022737"/>
    </source>
</evidence>
<proteinExistence type="inferred from homology"/>
<dbReference type="PANTHER" id="PTHR10077:SF0">
    <property type="entry name" value="CALPASTATIN"/>
    <property type="match status" value="1"/>
</dbReference>
<feature type="region of interest" description="Disordered" evidence="12">
    <location>
        <begin position="1"/>
        <end position="270"/>
    </location>
</feature>
<evidence type="ECO:0000256" key="3">
    <source>
        <dbReference type="ARBA" id="ARBA00017619"/>
    </source>
</evidence>
<protein>
    <recommendedName>
        <fullName evidence="3">Calpastatin</fullName>
    </recommendedName>
    <alternativeName>
        <fullName evidence="11">Calpain inhibitor</fullName>
    </alternativeName>
</protein>
<evidence type="ECO:0000256" key="2">
    <source>
        <dbReference type="ARBA" id="ARBA00009487"/>
    </source>
</evidence>
<evidence type="ECO:0000256" key="5">
    <source>
        <dbReference type="ARBA" id="ARBA00022553"/>
    </source>
</evidence>
<feature type="compositionally biased region" description="Basic and acidic residues" evidence="12">
    <location>
        <begin position="334"/>
        <end position="385"/>
    </location>
</feature>
<keyword evidence="10" id="KW-0007">Acetylation</keyword>
<evidence type="ECO:0000256" key="12">
    <source>
        <dbReference type="SAM" id="MobiDB-lite"/>
    </source>
</evidence>
<feature type="compositionally biased region" description="Basic and acidic residues" evidence="12">
    <location>
        <begin position="21"/>
        <end position="52"/>
    </location>
</feature>
<keyword evidence="14" id="KW-1185">Reference proteome</keyword>
<feature type="compositionally biased region" description="Low complexity" evidence="12">
    <location>
        <begin position="233"/>
        <end position="264"/>
    </location>
</feature>
<gene>
    <name evidence="13" type="ORF">DAT39_016312</name>
</gene>
<keyword evidence="7" id="KW-0789">Thiol protease inhibitor</keyword>
<feature type="compositionally biased region" description="Polar residues" evidence="12">
    <location>
        <begin position="300"/>
        <end position="310"/>
    </location>
</feature>
<dbReference type="GO" id="GO:0005737">
    <property type="term" value="C:cytoplasm"/>
    <property type="evidence" value="ECO:0007669"/>
    <property type="project" value="TreeGrafter"/>
</dbReference>
<evidence type="ECO:0000256" key="4">
    <source>
        <dbReference type="ARBA" id="ARBA00022499"/>
    </source>
</evidence>
<dbReference type="PANTHER" id="PTHR10077">
    <property type="entry name" value="CALPASTATIN"/>
    <property type="match status" value="1"/>
</dbReference>
<dbReference type="OrthoDB" id="8926414at2759"/>
<keyword evidence="9" id="KW-0832">Ubl conjugation</keyword>
<keyword evidence="5" id="KW-0597">Phosphoprotein</keyword>
<feature type="non-terminal residue" evidence="13">
    <location>
        <position position="420"/>
    </location>
</feature>
<comment type="function">
    <text evidence="1">Specific inhibition of calpain (calcium-dependent cysteine protease). Plays a key role in postmortem tenderization of meat and have been proposed to be involved in muscle protein degradation in living tissue.</text>
</comment>
<keyword evidence="8" id="KW-0677">Repeat</keyword>
<keyword evidence="4" id="KW-1017">Isopeptide bond</keyword>
<feature type="compositionally biased region" description="Basic and acidic residues" evidence="12">
    <location>
        <begin position="169"/>
        <end position="219"/>
    </location>
</feature>
<evidence type="ECO:0000256" key="7">
    <source>
        <dbReference type="ARBA" id="ARBA00022704"/>
    </source>
</evidence>
<evidence type="ECO:0000313" key="14">
    <source>
        <dbReference type="Proteomes" id="UP000727407"/>
    </source>
</evidence>